<evidence type="ECO:0000259" key="2">
    <source>
        <dbReference type="Pfam" id="PF18962"/>
    </source>
</evidence>
<keyword evidence="4" id="KW-1185">Reference proteome</keyword>
<reference evidence="4" key="1">
    <citation type="journal article" date="2019" name="Int. J. Syst. Evol. Microbiol.">
        <title>The Global Catalogue of Microorganisms (GCM) 10K type strain sequencing project: providing services to taxonomists for standard genome sequencing and annotation.</title>
        <authorList>
            <consortium name="The Broad Institute Genomics Platform"/>
            <consortium name="The Broad Institute Genome Sequencing Center for Infectious Disease"/>
            <person name="Wu L."/>
            <person name="Ma J."/>
        </authorList>
    </citation>
    <scope>NUCLEOTIDE SEQUENCE [LARGE SCALE GENOMIC DNA]</scope>
    <source>
        <strain evidence="4">CGMCC 1.12606</strain>
    </source>
</reference>
<dbReference type="RefSeq" id="WP_188369281.1">
    <property type="nucleotide sequence ID" value="NZ_BMFH01000001.1"/>
</dbReference>
<dbReference type="Pfam" id="PF18962">
    <property type="entry name" value="Por_Secre_tail"/>
    <property type="match status" value="1"/>
</dbReference>
<gene>
    <name evidence="3" type="ORF">GCM10011361_06590</name>
</gene>
<evidence type="ECO:0000313" key="4">
    <source>
        <dbReference type="Proteomes" id="UP000625780"/>
    </source>
</evidence>
<dbReference type="InterPro" id="IPR026444">
    <property type="entry name" value="Secre_tail"/>
</dbReference>
<dbReference type="InterPro" id="IPR036852">
    <property type="entry name" value="Peptidase_S8/S53_dom_sf"/>
</dbReference>
<accession>A0ABQ1QSZ6</accession>
<dbReference type="Gene3D" id="3.40.50.200">
    <property type="entry name" value="Peptidase S8/S53 domain"/>
    <property type="match status" value="1"/>
</dbReference>
<protein>
    <recommendedName>
        <fullName evidence="2">Secretion system C-terminal sorting domain-containing protein</fullName>
    </recommendedName>
</protein>
<dbReference type="EMBL" id="BMFH01000001">
    <property type="protein sequence ID" value="GGD42299.1"/>
    <property type="molecule type" value="Genomic_DNA"/>
</dbReference>
<proteinExistence type="predicted"/>
<comment type="caution">
    <text evidence="3">The sequence shown here is derived from an EMBL/GenBank/DDBJ whole genome shotgun (WGS) entry which is preliminary data.</text>
</comment>
<keyword evidence="1" id="KW-0732">Signal</keyword>
<evidence type="ECO:0000256" key="1">
    <source>
        <dbReference type="ARBA" id="ARBA00022729"/>
    </source>
</evidence>
<evidence type="ECO:0000313" key="3">
    <source>
        <dbReference type="EMBL" id="GGD42299.1"/>
    </source>
</evidence>
<dbReference type="NCBIfam" id="TIGR04183">
    <property type="entry name" value="Por_Secre_tail"/>
    <property type="match status" value="1"/>
</dbReference>
<feature type="domain" description="Secretion system C-terminal sorting" evidence="2">
    <location>
        <begin position="1407"/>
        <end position="1473"/>
    </location>
</feature>
<name>A0ABQ1QSZ6_9FLAO</name>
<dbReference type="Proteomes" id="UP000625780">
    <property type="component" value="Unassembled WGS sequence"/>
</dbReference>
<dbReference type="SUPFAM" id="SSF52743">
    <property type="entry name" value="Subtilisin-like"/>
    <property type="match status" value="1"/>
</dbReference>
<sequence>MKTNTQCPTIGIAPDRNQHFSFFKSHELLHVLLCLAFMLLGLQSYSQKGKNNKEVTLFTCAEDIGNGLYKASFGYTNPTNKTITVTPAESVIFLSDKIEESEFGGIQKIQGITNFEPGTHEKVISVVFADNGHAKWTVSFGGSYDSKIRATLDSPVCEGDPFIVPVIGPGNGKTEGFVSPELISLAAGTAGDNPSSIIYQISPQEKVLIQITPISGETQAVIDMLINVFGLQYSTQPALSDFIVDPALIISEGLSAVDVFFPIDKILPPPPPEPAAPALTDYFDIIRSAQALYTPFTSGVDEVTGEAITQGDAAQKTDEVRRSFRIVTPEESVPVDGKGVEIVVFSNSFDANPPQPGQPTNLAIDVGNGDLPGIAGNGNPNGYDTPVRVIKEYPYTFGQLSDEGRAMLQIAHDIAPGADLAFRTGVLSPRDFELGIREFIGSTNKVLVDDITFPGISAFGVTNIGLAIQEVVPGGNYYFTSAGNFSNAAYQDVFQAAQNANLPAFLPDAGTVAHAFDGVDDIYQRFSVKAGETYFIVLYYAENNASQDNQLGAANDLDIWVVDDQQRLLVGNNFYNQERDALEYITFKALADGEANFLITSASGDPGPLPFRYIIYVKNNLDVLEYFDGAPTITGHARTPEALAIGAVDFRKADSPEAQPFSTFSGALPDGSVPSVALSSYDGVNTNVLTIGQNEVGGIPVDGDPFKNFFGTSASVVHVASAFALMESALPSWYGPNNPVDVLQLFKDNAIKVGNEAQLGDGVMDALAAFRNIAAQTALISGFDIEFTSPEGSVVSADEFELTINGDYFPEDPTVLFGEDELPITFYDPENPTEIKVLVGPFTGNDPVTVFTNSNTPLGGDGGKSNPIFLLDPGTIAINITADDIQIEYGQDYEFGFTVEGLPEGTDFESLGLPPVKFTTEAVGPFPRVANYVIFPSFDLENATPEQLLALEGYVVNFKNGSFIVSKKDLEIVPEPVEVVYGEPIVLSLSYNYDSTGISDNQAFLSALSQAHLTTFYPENTLALINGFKALVNDEQLAILNLLNEGSWISTERTLQNGFKALVNEMNLVNLNTTHFDDYSDYLTNGFKALVNDFKALVNSEDLFNGAASFGSIENGFKALVNDSDLGGANDLNDYSEVFAIVYDGDGDEPISRFYSLNLITGLDVTPGTEFHNSFPGTLLDPIGYNFNITYGSGTIRVTPASLTISTGDIVIDQGMEIDPAAIATSIEGYAYNETAADVFPDGIHYLFKDANGVDYTPGATGIFYITLEEPQNYTITYDQVGVVYINPTGNELRKIRTYMDCVELISGDPGGLNYIAHFRYENPNDQTIYILEGPENRLTGPAQYSGELPFRFLPGTGTFQIRFDGNTLKWELTSRDSTHKSSTTSEVNANSNRCDAGSAGSTAFILYPNPVAGVLFIDQDLPEQVTLDVFNMYGISMLRTSLDGRSGPVTHQIDMSDYPLGLYFFRFTTKDGVLEYRVIKE</sequence>
<organism evidence="3 4">
    <name type="scientific">Muriicola marianensis</name>
    <dbReference type="NCBI Taxonomy" id="1324801"/>
    <lineage>
        <taxon>Bacteria</taxon>
        <taxon>Pseudomonadati</taxon>
        <taxon>Bacteroidota</taxon>
        <taxon>Flavobacteriia</taxon>
        <taxon>Flavobacteriales</taxon>
        <taxon>Flavobacteriaceae</taxon>
        <taxon>Muriicola</taxon>
    </lineage>
</organism>